<evidence type="ECO:0000256" key="1">
    <source>
        <dbReference type="SAM" id="MobiDB-lite"/>
    </source>
</evidence>
<keyword evidence="4" id="KW-1185">Reference proteome</keyword>
<feature type="chain" id="PRO_5039234360" evidence="2">
    <location>
        <begin position="18"/>
        <end position="50"/>
    </location>
</feature>
<proteinExistence type="predicted"/>
<dbReference type="EMBL" id="JACHNB010000001">
    <property type="protein sequence ID" value="MBB4736747.1"/>
    <property type="molecule type" value="Genomic_DNA"/>
</dbReference>
<reference evidence="3 4" key="1">
    <citation type="submission" date="2020-08" db="EMBL/GenBank/DDBJ databases">
        <title>Sequencing the genomes of 1000 actinobacteria strains.</title>
        <authorList>
            <person name="Klenk H.-P."/>
        </authorList>
    </citation>
    <scope>NUCLEOTIDE SEQUENCE [LARGE SCALE GENOMIC DNA]</scope>
    <source>
        <strain evidence="3 4">DSM 45809</strain>
    </source>
</reference>
<feature type="signal peptide" evidence="2">
    <location>
        <begin position="1"/>
        <end position="17"/>
    </location>
</feature>
<evidence type="ECO:0000313" key="4">
    <source>
        <dbReference type="Proteomes" id="UP000546162"/>
    </source>
</evidence>
<feature type="region of interest" description="Disordered" evidence="1">
    <location>
        <begin position="26"/>
        <end position="50"/>
    </location>
</feature>
<dbReference type="Proteomes" id="UP000546162">
    <property type="component" value="Unassembled WGS sequence"/>
</dbReference>
<keyword evidence="2" id="KW-0732">Signal</keyword>
<dbReference type="AlphaFoldDB" id="A0A7W7GR44"/>
<organism evidence="3 4">
    <name type="scientific">Actinoplanes octamycinicus</name>
    <dbReference type="NCBI Taxonomy" id="135948"/>
    <lineage>
        <taxon>Bacteria</taxon>
        <taxon>Bacillati</taxon>
        <taxon>Actinomycetota</taxon>
        <taxon>Actinomycetes</taxon>
        <taxon>Micromonosporales</taxon>
        <taxon>Micromonosporaceae</taxon>
        <taxon>Actinoplanes</taxon>
    </lineage>
</organism>
<accession>A0A7W7GR44</accession>
<gene>
    <name evidence="3" type="ORF">BJY16_000206</name>
</gene>
<evidence type="ECO:0000313" key="3">
    <source>
        <dbReference type="EMBL" id="MBB4736747.1"/>
    </source>
</evidence>
<name>A0A7W7GR44_9ACTN</name>
<comment type="caution">
    <text evidence="3">The sequence shown here is derived from an EMBL/GenBank/DDBJ whole genome shotgun (WGS) entry which is preliminary data.</text>
</comment>
<evidence type="ECO:0000256" key="2">
    <source>
        <dbReference type="SAM" id="SignalP"/>
    </source>
</evidence>
<dbReference type="RefSeq" id="WP_185037260.1">
    <property type="nucleotide sequence ID" value="NZ_BAABFG010000005.1"/>
</dbReference>
<feature type="compositionally biased region" description="Pro residues" evidence="1">
    <location>
        <begin position="27"/>
        <end position="39"/>
    </location>
</feature>
<protein>
    <submittedName>
        <fullName evidence="3">Uncharacterized protein</fullName>
    </submittedName>
</protein>
<sequence length="50" mass="5143">MRRAVRATALTAPVAFATATAVVTARPVPPDPTPAPAPPAAEGTRHIRSR</sequence>